<organism evidence="1">
    <name type="scientific">Siphoviridae sp. ctWhx86</name>
    <dbReference type="NCBI Taxonomy" id="2826362"/>
    <lineage>
        <taxon>Viruses</taxon>
        <taxon>Duplodnaviria</taxon>
        <taxon>Heunggongvirae</taxon>
        <taxon>Uroviricota</taxon>
        <taxon>Caudoviricetes</taxon>
    </lineage>
</organism>
<accession>A0A8S5QQH6</accession>
<sequence length="48" mass="5630">MATRFTAVYNCFLGKITDDLYIELTPEDTLRDMQALLLNCIPEFEFPR</sequence>
<evidence type="ECO:0000313" key="1">
    <source>
        <dbReference type="EMBL" id="DAE20876.1"/>
    </source>
</evidence>
<name>A0A8S5QQH6_9CAUD</name>
<dbReference type="EMBL" id="BK015702">
    <property type="protein sequence ID" value="DAE20876.1"/>
    <property type="molecule type" value="Genomic_DNA"/>
</dbReference>
<protein>
    <submittedName>
        <fullName evidence="1">Uncharacterized protein</fullName>
    </submittedName>
</protein>
<reference evidence="1" key="1">
    <citation type="journal article" date="2021" name="Proc. Natl. Acad. Sci. U.S.A.">
        <title>A Catalog of Tens of Thousands of Viruses from Human Metagenomes Reveals Hidden Associations with Chronic Diseases.</title>
        <authorList>
            <person name="Tisza M.J."/>
            <person name="Buck C.B."/>
        </authorList>
    </citation>
    <scope>NUCLEOTIDE SEQUENCE</scope>
    <source>
        <strain evidence="1">CtWhx86</strain>
    </source>
</reference>
<proteinExistence type="predicted"/>